<evidence type="ECO:0000313" key="1">
    <source>
        <dbReference type="EMBL" id="GAE88442.1"/>
    </source>
</evidence>
<dbReference type="Proteomes" id="UP000019109">
    <property type="component" value="Unassembled WGS sequence"/>
</dbReference>
<proteinExistence type="predicted"/>
<sequence length="212" mass="24550">MKQDIFPRNNVIRVDNPNLLIGEAPVKYRVEEIYLDGKLKKAEDVDEEEKSYGIFMHSLVLSNYAEVMNVNHRRMDIIQDEKEKAIFYYTEEKGFDKSLIESIVPKVEAFTLKENKLKVSTHIINEKMRIISRGTPDELMRRCSYILLDSKFVKKTRKIYKEVNKVLNDMINRCCTVYALAIKDISKTNIITNVDAYVNGMTLVALIGMCPA</sequence>
<gene>
    <name evidence="1" type="ORF">JCM21531_1885</name>
</gene>
<dbReference type="RefSeq" id="WP_038288500.1">
    <property type="nucleotide sequence ID" value="NZ_BAVR01000018.1"/>
</dbReference>
<organism evidence="1 2">
    <name type="scientific">Acetivibrio straminisolvens JCM 21531</name>
    <dbReference type="NCBI Taxonomy" id="1294263"/>
    <lineage>
        <taxon>Bacteria</taxon>
        <taxon>Bacillati</taxon>
        <taxon>Bacillota</taxon>
        <taxon>Clostridia</taxon>
        <taxon>Eubacteriales</taxon>
        <taxon>Oscillospiraceae</taxon>
        <taxon>Acetivibrio</taxon>
    </lineage>
</organism>
<dbReference type="SUPFAM" id="SSF81660">
    <property type="entry name" value="Metal cation-transporting ATPase, ATP-binding domain N"/>
    <property type="match status" value="1"/>
</dbReference>
<comment type="caution">
    <text evidence="1">The sequence shown here is derived from an EMBL/GenBank/DDBJ whole genome shotgun (WGS) entry which is preliminary data.</text>
</comment>
<dbReference type="Pfam" id="PF13246">
    <property type="entry name" value="Cation_ATPase"/>
    <property type="match status" value="1"/>
</dbReference>
<accession>W4V5L3</accession>
<evidence type="ECO:0000313" key="2">
    <source>
        <dbReference type="Proteomes" id="UP000019109"/>
    </source>
</evidence>
<dbReference type="AlphaFoldDB" id="W4V5L3"/>
<dbReference type="GO" id="GO:0000166">
    <property type="term" value="F:nucleotide binding"/>
    <property type="evidence" value="ECO:0007669"/>
    <property type="project" value="InterPro"/>
</dbReference>
<dbReference type="EMBL" id="BAVR01000018">
    <property type="protein sequence ID" value="GAE88442.1"/>
    <property type="molecule type" value="Genomic_DNA"/>
</dbReference>
<dbReference type="InterPro" id="IPR023299">
    <property type="entry name" value="ATPase_P-typ_cyto_dom_N"/>
</dbReference>
<keyword evidence="2" id="KW-1185">Reference proteome</keyword>
<name>W4V5L3_9FIRM</name>
<protein>
    <submittedName>
        <fullName evidence="1">Calcium-translocating P-type ATPase</fullName>
    </submittedName>
</protein>
<dbReference type="Gene3D" id="3.40.1110.10">
    <property type="entry name" value="Calcium-transporting ATPase, cytoplasmic domain N"/>
    <property type="match status" value="1"/>
</dbReference>
<dbReference type="STRING" id="1294263.JCM21531_1885"/>
<reference evidence="1" key="1">
    <citation type="journal article" date="2014" name="Genome Announc.">
        <title>Draft Genome Sequence of Clostridium straminisolvens Strain JCM 21531T, Isolated from a Cellulose-Degrading Bacterial Community.</title>
        <authorList>
            <person name="Yuki M."/>
            <person name="Oshima K."/>
            <person name="Suda W."/>
            <person name="Sakamoto M."/>
            <person name="Kitamura K."/>
            <person name="Iida T."/>
            <person name="Hattori M."/>
            <person name="Ohkuma M."/>
        </authorList>
    </citation>
    <scope>NUCLEOTIDE SEQUENCE [LARGE SCALE GENOMIC DNA]</scope>
    <source>
        <strain evidence="1">JCM 21531</strain>
    </source>
</reference>
<dbReference type="OrthoDB" id="2081695at2"/>